<evidence type="ECO:0000313" key="2">
    <source>
        <dbReference type="Proteomes" id="UP000002334"/>
    </source>
</evidence>
<sequence>MKAFYATKKLSLSDLNSKYFSMASCFCVHLCSKNPYFQ</sequence>
<gene>
    <name evidence="1" type="ordered locus">HDEF_0689</name>
</gene>
<name>C4K4C9_HAMD5</name>
<keyword evidence="2" id="KW-1185">Reference proteome</keyword>
<reference evidence="1 2" key="1">
    <citation type="journal article" date="2009" name="Proc. Natl. Acad. Sci. U.S.A.">
        <title>Hamiltonella defensa, genome evolution of protective bacterial endosymbiont from pathogenic ancestors.</title>
        <authorList>
            <person name="Degnan P.H."/>
            <person name="Yu Y."/>
            <person name="Sisneros N."/>
            <person name="Wing R.A."/>
            <person name="Moran N.A."/>
        </authorList>
    </citation>
    <scope>NUCLEOTIDE SEQUENCE [LARGE SCALE GENOMIC DNA]</scope>
    <source>
        <strain evidence="2">5AT</strain>
    </source>
</reference>
<proteinExistence type="predicted"/>
<evidence type="ECO:0000313" key="1">
    <source>
        <dbReference type="EMBL" id="ACQ67422.1"/>
    </source>
</evidence>
<dbReference type="HOGENOM" id="CLU_3328621_0_0_6"/>
<dbReference type="EMBL" id="CP001277">
    <property type="protein sequence ID" value="ACQ67422.1"/>
    <property type="molecule type" value="Genomic_DNA"/>
</dbReference>
<accession>C4K4C9</accession>
<dbReference type="AlphaFoldDB" id="C4K4C9"/>
<organism evidence="1 2">
    <name type="scientific">Hamiltonella defensa subsp. Acyrthosiphon pisum (strain 5AT)</name>
    <dbReference type="NCBI Taxonomy" id="572265"/>
    <lineage>
        <taxon>Bacteria</taxon>
        <taxon>Pseudomonadati</taxon>
        <taxon>Pseudomonadota</taxon>
        <taxon>Gammaproteobacteria</taxon>
        <taxon>Enterobacterales</taxon>
        <taxon>Enterobacteriaceae</taxon>
        <taxon>aphid secondary symbionts</taxon>
        <taxon>Candidatus Williamhamiltonella</taxon>
    </lineage>
</organism>
<dbReference type="Proteomes" id="UP000002334">
    <property type="component" value="Chromosome"/>
</dbReference>
<protein>
    <submittedName>
        <fullName evidence="1">Uncharacterized protein</fullName>
    </submittedName>
</protein>
<dbReference type="KEGG" id="hde:HDEF_0689"/>